<dbReference type="OrthoDB" id="130646at2157"/>
<dbReference type="PATRIC" id="fig|1434107.4.peg.1553"/>
<sequence length="399" mass="44814">MNRKSHFYIIAVFLIASYMITGIMPAEANEDDWSSLTVTLGNENPIISIVSVDEYTLEALKFDSYGMVWLRISKNGLTLGDTVLENNSSSWCYMDNDNIRLKACNVTNRENLPMFSNLCSPEAEVVFETKKSAEEKPAEDTVSLDLDFEADKDEYLLGDEVTVDTELRNTGNVKADKIKFDADPDGLLVYKGVPENITIDKGSTKSFELQLRFPEKIKESYNITANVSWEDNSGKHFLSKVVEIKVSEPLKIYKYTGSEVFTGTPAYVTLSVKNIQDRLVNVSLIDLLPATFTVINSSEPIASVPGMNNSSYLRQDFVLAPEEMKTFSYSVKSEKLGVHRVPQTHAYADLCGQLYSECSDSENTIKVCENISYKEYERKTQVEKIPPVETKLHVDLVPA</sequence>
<dbReference type="InterPro" id="IPR013783">
    <property type="entry name" value="Ig-like_fold"/>
</dbReference>
<dbReference type="GeneID" id="24788694"/>
<feature type="transmembrane region" description="Helical" evidence="1">
    <location>
        <begin position="7"/>
        <end position="26"/>
    </location>
</feature>
<dbReference type="EMBL" id="CP009517">
    <property type="protein sequence ID" value="AKB81757.1"/>
    <property type="molecule type" value="Genomic_DNA"/>
</dbReference>
<evidence type="ECO:0000256" key="1">
    <source>
        <dbReference type="SAM" id="Phobius"/>
    </source>
</evidence>
<organism evidence="2 3">
    <name type="scientific">Methanosarcina barkeri 3</name>
    <dbReference type="NCBI Taxonomy" id="1434107"/>
    <lineage>
        <taxon>Archaea</taxon>
        <taxon>Methanobacteriati</taxon>
        <taxon>Methanobacteriota</taxon>
        <taxon>Stenosarchaea group</taxon>
        <taxon>Methanomicrobia</taxon>
        <taxon>Methanosarcinales</taxon>
        <taxon>Methanosarcinaceae</taxon>
        <taxon>Methanosarcina</taxon>
    </lineage>
</organism>
<name>A0A0E3SL32_METBA</name>
<dbReference type="AlphaFoldDB" id="A0A0E3SL32"/>
<dbReference type="KEGG" id="mbak:MSBR3_1179"/>
<gene>
    <name evidence="2" type="ORF">MSBR3_1179</name>
</gene>
<protein>
    <submittedName>
        <fullName evidence="2">Uncharacterized protein</fullName>
    </submittedName>
</protein>
<dbReference type="Gene3D" id="2.60.40.10">
    <property type="entry name" value="Immunoglobulins"/>
    <property type="match status" value="1"/>
</dbReference>
<evidence type="ECO:0000313" key="2">
    <source>
        <dbReference type="EMBL" id="AKB81757.1"/>
    </source>
</evidence>
<keyword evidence="1" id="KW-0472">Membrane</keyword>
<keyword evidence="1" id="KW-0812">Transmembrane</keyword>
<keyword evidence="1" id="KW-1133">Transmembrane helix</keyword>
<accession>A0A0E3SL32</accession>
<dbReference type="HOGENOM" id="CLU_046809_0_0_2"/>
<dbReference type="RefSeq" id="WP_052723311.1">
    <property type="nucleotide sequence ID" value="NZ_CP009517.1"/>
</dbReference>
<dbReference type="Proteomes" id="UP000033066">
    <property type="component" value="Chromosome"/>
</dbReference>
<reference evidence="2" key="1">
    <citation type="submission" date="2014-07" db="EMBL/GenBank/DDBJ databases">
        <title>Methanogenic archaea and the global carbon cycle.</title>
        <authorList>
            <person name="Henriksen J.R."/>
            <person name="Luke J."/>
            <person name="Reinhart S."/>
            <person name="Benedict M.N."/>
            <person name="Youngblut N.D."/>
            <person name="Metcalf M.E."/>
            <person name="Whitaker R.J."/>
            <person name="Metcalf W.W."/>
        </authorList>
    </citation>
    <scope>NUCLEOTIDE SEQUENCE [LARGE SCALE GENOMIC DNA]</scope>
    <source>
        <strain evidence="2">3</strain>
    </source>
</reference>
<evidence type="ECO:0000313" key="3">
    <source>
        <dbReference type="Proteomes" id="UP000033066"/>
    </source>
</evidence>
<proteinExistence type="predicted"/>
<keyword evidence="3" id="KW-1185">Reference proteome</keyword>